<keyword evidence="2" id="KW-1185">Reference proteome</keyword>
<dbReference type="EMBL" id="JTDY01003553">
    <property type="protein sequence ID" value="KOB69352.1"/>
    <property type="molecule type" value="Genomic_DNA"/>
</dbReference>
<organism evidence="1 2">
    <name type="scientific">Operophtera brumata</name>
    <name type="common">Winter moth</name>
    <name type="synonym">Phalaena brumata</name>
    <dbReference type="NCBI Taxonomy" id="104452"/>
    <lineage>
        <taxon>Eukaryota</taxon>
        <taxon>Metazoa</taxon>
        <taxon>Ecdysozoa</taxon>
        <taxon>Arthropoda</taxon>
        <taxon>Hexapoda</taxon>
        <taxon>Insecta</taxon>
        <taxon>Pterygota</taxon>
        <taxon>Neoptera</taxon>
        <taxon>Endopterygota</taxon>
        <taxon>Lepidoptera</taxon>
        <taxon>Glossata</taxon>
        <taxon>Ditrysia</taxon>
        <taxon>Geometroidea</taxon>
        <taxon>Geometridae</taxon>
        <taxon>Larentiinae</taxon>
        <taxon>Operophtera</taxon>
    </lineage>
</organism>
<accession>A0A0L7L1I5</accession>
<comment type="caution">
    <text evidence="1">The sequence shown here is derived from an EMBL/GenBank/DDBJ whole genome shotgun (WGS) entry which is preliminary data.</text>
</comment>
<evidence type="ECO:0000313" key="2">
    <source>
        <dbReference type="Proteomes" id="UP000037510"/>
    </source>
</evidence>
<proteinExistence type="predicted"/>
<protein>
    <submittedName>
        <fullName evidence="1">Uncharacterized protein</fullName>
    </submittedName>
</protein>
<evidence type="ECO:0000313" key="1">
    <source>
        <dbReference type="EMBL" id="KOB69352.1"/>
    </source>
</evidence>
<sequence length="1434" mass="167755">ELEMAPLVLEGDTLGQKHQHYNKLVKEAVSNKQAIELTLSEEDDIQNLLKIDVACETRNVDFLLEVLKSEDLLYVSRAIKNCKWLITDKQYSHIVNPEYLHTQLSPEMTSKAFNKLMLSIRLNLKDEDRVEAFYKFTAERNRKASYKWLQQCSVTFIENELKQQPNDIPLQILRRLVEKSLSIFEAFMTTSSYSRYQLMKDTVFLASIDPEKYLDALEAMGSRMNSASAGVSFSPRATTIFMTRCPNRILDKFEFYSRNLHLPTFIKHLKEKEDIKTFLLKHAQNEKMKWFFSYKYMEHFIKQMSKESKFEFVKKIFIDKEPFKGQEDHKQDFEPFGMMGYGMKLCSMSNSQSTCNQNIYQWYKFAPFDVAFTDLKKLIRTESSPPVRNLMLQVLLACAGRNMTHVRTVLKYYQEKHINEPFKFKIQFVNTFLSKTNTHEFDTETWGLLNQLFQSMEVYVDSENSIPSCIKSIIIRHVIRGETVPEIINTKFTFDTLKQYQNRLKKQEEKDAVFTYLFDYMVAKNDNQKITTQSELGDAIGLCENLLNLLKDWKKELKNYPFLIKRVKNLLTVKQEYSWNTPMASLYNVNKAWRKVMFNESISLCPTEGVCVNALKHDPGLLVRHKTELEAMFKNDAILLTGLLSKVKIYWSDSLAEEWKTSYLNRLEKPGGHKALVIGLCTLLPKKQLNDFAKKYVPSESKINWDEIDELVLSLQKQIAKNISKARPLSPLEIVLWYAKGDYLQYAVPSLNSILSQLSASKVRKYIPKLLDAPVSLQKFGVRYAFSKLNSQELKPILTEIWNSTKNSSIRTVLFTHTHALLCKEKNTAHINEIWEVLSAFIDNLSSEENKLIYKKLGEVADVPLSVRPKFFMKGFKFLKALPARANCESIISNMEYKSPEIMEYLDDDFVVNIMLKNIDEKFSKNHDNMYDNGRMVASFILTCKDEEAAAQRYERFLVPLLDRNLPLWNEVHDGKYHVKLNLKEILMKLLFYIDDYNLAKKMSIPVKTFQSVKLKLEAALSPQRDYELKPILTEIWNSTKNSSIRTVLFTHTHALLCKEKNTAHINEIWEVLSAFIDNLSSEENKLIYKKLGEVADVPLSVRPKFFMKGFKFLKALPARANCESIISNMEYKSPEIMEYLDDDFVVNIMLKNIDEKFSKNHDNMYDNGRMVASFILTCKDEEAAAQRYERFLVPLLDRNLPLWNEVHDGEYHVKLNLKEILTKLLFYIDDYNLAKKMSIPVKTFQSVQLKLEAALSPQRDYVFLTSWNLAVEFIKLVDEHKETLTKLSLKEMNESQSDDKLEKLYAELHMEIAPHFAKYCVQLLKEDLKRLYPSVYIPFSRGLEDFFDSFLSYSILQTETMEYFKCILQSSDDKEVYLMVYSILPRYIDTLYSDKEKERLKEIRKILFSHPSDELKMHYHQVYNEKPDLDAEK</sequence>
<name>A0A0L7L1I5_OPEBR</name>
<dbReference type="Proteomes" id="UP000037510">
    <property type="component" value="Unassembled WGS sequence"/>
</dbReference>
<feature type="non-terminal residue" evidence="1">
    <location>
        <position position="1"/>
    </location>
</feature>
<reference evidence="1 2" key="1">
    <citation type="journal article" date="2015" name="Genome Biol. Evol.">
        <title>The genome of winter moth (Operophtera brumata) provides a genomic perspective on sexual dimorphism and phenology.</title>
        <authorList>
            <person name="Derks M.F."/>
            <person name="Smit S."/>
            <person name="Salis L."/>
            <person name="Schijlen E."/>
            <person name="Bossers A."/>
            <person name="Mateman C."/>
            <person name="Pijl A.S."/>
            <person name="de Ridder D."/>
            <person name="Groenen M.A."/>
            <person name="Visser M.E."/>
            <person name="Megens H.J."/>
        </authorList>
    </citation>
    <scope>NUCLEOTIDE SEQUENCE [LARGE SCALE GENOMIC DNA]</scope>
    <source>
        <strain evidence="1">WM2013NL</strain>
        <tissue evidence="1">Head and thorax</tissue>
    </source>
</reference>
<gene>
    <name evidence="1" type="ORF">OBRU01_16526</name>
</gene>